<dbReference type="STRING" id="51031.W2TQH4"/>
<dbReference type="Proteomes" id="UP000053676">
    <property type="component" value="Unassembled WGS sequence"/>
</dbReference>
<dbReference type="KEGG" id="nai:NECAME_06938"/>
<evidence type="ECO:0000313" key="2">
    <source>
        <dbReference type="Proteomes" id="UP000053676"/>
    </source>
</evidence>
<dbReference type="OrthoDB" id="5867111at2759"/>
<keyword evidence="2" id="KW-1185">Reference proteome</keyword>
<evidence type="ECO:0000313" key="1">
    <source>
        <dbReference type="EMBL" id="ETN84305.1"/>
    </source>
</evidence>
<protein>
    <submittedName>
        <fullName evidence="1">Uncharacterized protein</fullName>
    </submittedName>
</protein>
<gene>
    <name evidence="1" type="ORF">NECAME_06938</name>
</gene>
<organism evidence="1 2">
    <name type="scientific">Necator americanus</name>
    <name type="common">Human hookworm</name>
    <dbReference type="NCBI Taxonomy" id="51031"/>
    <lineage>
        <taxon>Eukaryota</taxon>
        <taxon>Metazoa</taxon>
        <taxon>Ecdysozoa</taxon>
        <taxon>Nematoda</taxon>
        <taxon>Chromadorea</taxon>
        <taxon>Rhabditida</taxon>
        <taxon>Rhabditina</taxon>
        <taxon>Rhabditomorpha</taxon>
        <taxon>Strongyloidea</taxon>
        <taxon>Ancylostomatidae</taxon>
        <taxon>Bunostominae</taxon>
        <taxon>Necator</taxon>
    </lineage>
</organism>
<accession>W2TQH4</accession>
<proteinExistence type="predicted"/>
<sequence>MEAIVAKSEMILLNQTMIMHNEKKQFAHFHCSGLDLHFGLPMEKAWRVARITRPTVIDRIDEFVTDPGNLDYGFIFKQYLRGGLGMKVATNPPWLQTIFVS</sequence>
<reference evidence="2" key="1">
    <citation type="journal article" date="2014" name="Nat. Genet.">
        <title>Genome of the human hookworm Necator americanus.</title>
        <authorList>
            <person name="Tang Y.T."/>
            <person name="Gao X."/>
            <person name="Rosa B.A."/>
            <person name="Abubucker S."/>
            <person name="Hallsworth-Pepin K."/>
            <person name="Martin J."/>
            <person name="Tyagi R."/>
            <person name="Heizer E."/>
            <person name="Zhang X."/>
            <person name="Bhonagiri-Palsikar V."/>
            <person name="Minx P."/>
            <person name="Warren W.C."/>
            <person name="Wang Q."/>
            <person name="Zhan B."/>
            <person name="Hotez P.J."/>
            <person name="Sternberg P.W."/>
            <person name="Dougall A."/>
            <person name="Gaze S.T."/>
            <person name="Mulvenna J."/>
            <person name="Sotillo J."/>
            <person name="Ranganathan S."/>
            <person name="Rabelo E.M."/>
            <person name="Wilson R.K."/>
            <person name="Felgner P.L."/>
            <person name="Bethony J."/>
            <person name="Hawdon J.M."/>
            <person name="Gasser R.B."/>
            <person name="Loukas A."/>
            <person name="Mitreva M."/>
        </authorList>
    </citation>
    <scope>NUCLEOTIDE SEQUENCE [LARGE SCALE GENOMIC DNA]</scope>
</reference>
<dbReference type="AlphaFoldDB" id="W2TQH4"/>
<dbReference type="EMBL" id="KI657965">
    <property type="protein sequence ID" value="ETN84305.1"/>
    <property type="molecule type" value="Genomic_DNA"/>
</dbReference>
<name>W2TQH4_NECAM</name>